<dbReference type="InterPro" id="IPR029068">
    <property type="entry name" value="Glyas_Bleomycin-R_OHBP_Dase"/>
</dbReference>
<accession>A0ABQ6FR03</accession>
<proteinExistence type="predicted"/>
<gene>
    <name evidence="2" type="ORF">KDH_22860</name>
</gene>
<sequence>MNMKLELLQIPVADIDLAKAFYVEKLGFNVDLDISPDGKMRIVQLTPPGSACSIGLWADMPDMEMKPGSVRGGHLVVGNIHQAREELVGRGVQISELIGPDRGVTYATFSDPDGNTWVLQEMEWRSAEFE</sequence>
<dbReference type="InterPro" id="IPR037523">
    <property type="entry name" value="VOC_core"/>
</dbReference>
<protein>
    <submittedName>
        <fullName evidence="2">Glyoxalase</fullName>
    </submittedName>
</protein>
<reference evidence="2 3" key="1">
    <citation type="submission" date="2023-02" db="EMBL/GenBank/DDBJ databases">
        <title>Dictyobacter halimunensis sp. nov., a new member of the class Ktedonobacteria from forest soil in a geothermal area.</title>
        <authorList>
            <person name="Rachmania M.K."/>
            <person name="Ningsih F."/>
            <person name="Sakai Y."/>
            <person name="Yabe S."/>
            <person name="Yokota A."/>
            <person name="Sjamsuridzal W."/>
        </authorList>
    </citation>
    <scope>NUCLEOTIDE SEQUENCE [LARGE SCALE GENOMIC DNA]</scope>
    <source>
        <strain evidence="2 3">S3.2.2.5</strain>
    </source>
</reference>
<evidence type="ECO:0000313" key="3">
    <source>
        <dbReference type="Proteomes" id="UP001344906"/>
    </source>
</evidence>
<dbReference type="PANTHER" id="PTHR36437">
    <property type="entry name" value="GLYOXALASE/BLEOMYCIN RESISTANCE PROTEIN/DIOXYGENASE"/>
    <property type="match status" value="1"/>
</dbReference>
<dbReference type="SUPFAM" id="SSF54593">
    <property type="entry name" value="Glyoxalase/Bleomycin resistance protein/Dihydroxybiphenyl dioxygenase"/>
    <property type="match status" value="1"/>
</dbReference>
<evidence type="ECO:0000313" key="2">
    <source>
        <dbReference type="EMBL" id="GLV55442.1"/>
    </source>
</evidence>
<dbReference type="InterPro" id="IPR004360">
    <property type="entry name" value="Glyas_Fos-R_dOase_dom"/>
</dbReference>
<dbReference type="PROSITE" id="PS51819">
    <property type="entry name" value="VOC"/>
    <property type="match status" value="1"/>
</dbReference>
<name>A0ABQ6FR03_9CHLR</name>
<dbReference type="RefSeq" id="WP_338249782.1">
    <property type="nucleotide sequence ID" value="NZ_BSRI01000001.1"/>
</dbReference>
<comment type="caution">
    <text evidence="2">The sequence shown here is derived from an EMBL/GenBank/DDBJ whole genome shotgun (WGS) entry which is preliminary data.</text>
</comment>
<organism evidence="2 3">
    <name type="scientific">Dictyobacter halimunensis</name>
    <dbReference type="NCBI Taxonomy" id="3026934"/>
    <lineage>
        <taxon>Bacteria</taxon>
        <taxon>Bacillati</taxon>
        <taxon>Chloroflexota</taxon>
        <taxon>Ktedonobacteria</taxon>
        <taxon>Ktedonobacterales</taxon>
        <taxon>Dictyobacteraceae</taxon>
        <taxon>Dictyobacter</taxon>
    </lineage>
</organism>
<keyword evidence="3" id="KW-1185">Reference proteome</keyword>
<dbReference type="Pfam" id="PF00903">
    <property type="entry name" value="Glyoxalase"/>
    <property type="match status" value="1"/>
</dbReference>
<feature type="domain" description="VOC" evidence="1">
    <location>
        <begin position="4"/>
        <end position="122"/>
    </location>
</feature>
<dbReference type="EMBL" id="BSRI01000001">
    <property type="protein sequence ID" value="GLV55442.1"/>
    <property type="molecule type" value="Genomic_DNA"/>
</dbReference>
<dbReference type="Gene3D" id="3.10.180.10">
    <property type="entry name" value="2,3-Dihydroxybiphenyl 1,2-Dioxygenase, domain 1"/>
    <property type="match status" value="1"/>
</dbReference>
<dbReference type="Proteomes" id="UP001344906">
    <property type="component" value="Unassembled WGS sequence"/>
</dbReference>
<dbReference type="PANTHER" id="PTHR36437:SF2">
    <property type="entry name" value="GLYOXALASE_BLEOMYCIN RESISTANCE PROTEIN_DIOXYGENASE"/>
    <property type="match status" value="1"/>
</dbReference>
<evidence type="ECO:0000259" key="1">
    <source>
        <dbReference type="PROSITE" id="PS51819"/>
    </source>
</evidence>